<dbReference type="AlphaFoldDB" id="A0A8J8WLF3"/>
<evidence type="ECO:0000313" key="3">
    <source>
        <dbReference type="Proteomes" id="UP000631181"/>
    </source>
</evidence>
<dbReference type="Gene3D" id="2.60.270.50">
    <property type="match status" value="1"/>
</dbReference>
<keyword evidence="3" id="KW-1185">Reference proteome</keyword>
<evidence type="ECO:0000256" key="1">
    <source>
        <dbReference type="ARBA" id="ARBA00010795"/>
    </source>
</evidence>
<name>A0A8J8WLF3_9EURO</name>
<protein>
    <submittedName>
        <fullName evidence="2">Aegerolysin-like protein</fullName>
    </submittedName>
</protein>
<dbReference type="OrthoDB" id="2727348at2759"/>
<dbReference type="GO" id="GO:0019836">
    <property type="term" value="P:symbiont-mediated hemolysis of host erythrocyte"/>
    <property type="evidence" value="ECO:0007669"/>
    <property type="project" value="InterPro"/>
</dbReference>
<comment type="caution">
    <text evidence="2">The sequence shown here is derived from an EMBL/GenBank/DDBJ whole genome shotgun (WGS) entry which is preliminary data.</text>
</comment>
<reference evidence="2" key="1">
    <citation type="journal article" date="2020" name="Front. Microbiol.">
        <title>Gene regulatory networks of Penicillium echinulatum 2HH and Penicillium oxalicum 114-2 inferred by a computational biology approach.</title>
        <authorList>
            <person name="Lenz A.R."/>
            <person name="Galan-Vasquez E."/>
            <person name="Balbinot E."/>
            <person name="De Abreu F.P."/>
            <person name="De Oliveira N.S."/>
            <person name="Da Rosa L.O."/>
            <person name="De Avila E Silva S."/>
            <person name="Camassola M."/>
            <person name="Dillon A.J.P."/>
            <person name="Perez-Rueda E."/>
        </authorList>
    </citation>
    <scope>NUCLEOTIDE SEQUENCE</scope>
    <source>
        <strain evidence="2">S1M29</strain>
    </source>
</reference>
<dbReference type="InterPro" id="IPR009413">
    <property type="entry name" value="Aegerolysin-typ"/>
</dbReference>
<comment type="similarity">
    <text evidence="1">Belongs to the aegerolysin family.</text>
</comment>
<evidence type="ECO:0000313" key="2">
    <source>
        <dbReference type="EMBL" id="KAF7718067.1"/>
    </source>
</evidence>
<dbReference type="Pfam" id="PF06355">
    <property type="entry name" value="Aegerolysin"/>
    <property type="match status" value="1"/>
</dbReference>
<organism evidence="2 3">
    <name type="scientific">Penicillium ucsense</name>
    <dbReference type="NCBI Taxonomy" id="2839758"/>
    <lineage>
        <taxon>Eukaryota</taxon>
        <taxon>Fungi</taxon>
        <taxon>Dikarya</taxon>
        <taxon>Ascomycota</taxon>
        <taxon>Pezizomycotina</taxon>
        <taxon>Eurotiomycetes</taxon>
        <taxon>Eurotiomycetidae</taxon>
        <taxon>Eurotiales</taxon>
        <taxon>Aspergillaceae</taxon>
        <taxon>Penicillium</taxon>
    </lineage>
</organism>
<dbReference type="Proteomes" id="UP000631181">
    <property type="component" value="Unassembled WGS sequence"/>
</dbReference>
<accession>A0A8J8WLF3</accession>
<dbReference type="EMBL" id="WIWV01000019">
    <property type="protein sequence ID" value="KAF7718067.1"/>
    <property type="molecule type" value="Genomic_DNA"/>
</dbReference>
<gene>
    <name evidence="2" type="ORF">PECM_003032</name>
</gene>
<sequence>MATIPNSLIFGSLISSDSPIYTHPLTHPNISFPTIIMEEELNNYNSQWVAFHIRDHLKDGEITVQNTVIEGGEFQDPNNRRKSLTEDEIDYMTIESEGVGEICARGRRGSEGRLDLFHGNTKICELHWENRGGEYHNLVEVLDDNSKYRIEHGGWSPQAGPLGHVFVDIREKNAKK</sequence>
<proteinExistence type="inferred from homology"/>